<evidence type="ECO:0000256" key="7">
    <source>
        <dbReference type="ARBA" id="ARBA00022598"/>
    </source>
</evidence>
<dbReference type="InterPro" id="IPR051335">
    <property type="entry name" value="Alanyl-tRNA_Editing_Enzymes"/>
</dbReference>
<dbReference type="Gene3D" id="2.40.30.130">
    <property type="match status" value="1"/>
</dbReference>
<dbReference type="Pfam" id="PF07973">
    <property type="entry name" value="tRNA_SAD"/>
    <property type="match status" value="1"/>
</dbReference>
<evidence type="ECO:0000256" key="11">
    <source>
        <dbReference type="ARBA" id="ARBA00022840"/>
    </source>
</evidence>
<dbReference type="EC" id="6.1.1.7" evidence="4"/>
<comment type="cofactor">
    <cofactor evidence="1">
        <name>Zn(2+)</name>
        <dbReference type="ChEBI" id="CHEBI:29105"/>
    </cofactor>
</comment>
<dbReference type="GO" id="GO:0004813">
    <property type="term" value="F:alanine-tRNA ligase activity"/>
    <property type="evidence" value="ECO:0007669"/>
    <property type="project" value="UniProtKB-EC"/>
</dbReference>
<keyword evidence="7" id="KW-0436">Ligase</keyword>
<evidence type="ECO:0000259" key="16">
    <source>
        <dbReference type="PROSITE" id="PS50860"/>
    </source>
</evidence>
<dbReference type="GO" id="GO:0046872">
    <property type="term" value="F:metal ion binding"/>
    <property type="evidence" value="ECO:0007669"/>
    <property type="project" value="UniProtKB-KW"/>
</dbReference>
<evidence type="ECO:0000256" key="1">
    <source>
        <dbReference type="ARBA" id="ARBA00001947"/>
    </source>
</evidence>
<dbReference type="InterPro" id="IPR012947">
    <property type="entry name" value="tRNA_SAD"/>
</dbReference>
<dbReference type="GO" id="GO:0006419">
    <property type="term" value="P:alanyl-tRNA aminoacylation"/>
    <property type="evidence" value="ECO:0007669"/>
    <property type="project" value="InterPro"/>
</dbReference>
<comment type="similarity">
    <text evidence="3">Belongs to the class-II aminoacyl-tRNA synthetase family.</text>
</comment>
<evidence type="ECO:0000256" key="13">
    <source>
        <dbReference type="ARBA" id="ARBA00022917"/>
    </source>
</evidence>
<dbReference type="InterPro" id="IPR018163">
    <property type="entry name" value="Thr/Ala-tRNA-synth_IIc_edit"/>
</dbReference>
<dbReference type="Proteomes" id="UP000197781">
    <property type="component" value="Chromosome"/>
</dbReference>
<dbReference type="GO" id="GO:0000049">
    <property type="term" value="F:tRNA binding"/>
    <property type="evidence" value="ECO:0007669"/>
    <property type="project" value="UniProtKB-KW"/>
</dbReference>
<dbReference type="AlphaFoldDB" id="A0A220MFY6"/>
<keyword evidence="10" id="KW-0862">Zinc</keyword>
<dbReference type="Gene3D" id="3.10.310.40">
    <property type="match status" value="1"/>
</dbReference>
<evidence type="ECO:0000256" key="9">
    <source>
        <dbReference type="ARBA" id="ARBA00022741"/>
    </source>
</evidence>
<reference evidence="17 18" key="1">
    <citation type="submission" date="2016-11" db="EMBL/GenBank/DDBJ databases">
        <authorList>
            <person name="Jaros S."/>
            <person name="Januszkiewicz K."/>
            <person name="Wedrychowicz H."/>
        </authorList>
    </citation>
    <scope>NUCLEOTIDE SEQUENCE [LARGE SCALE GENOMIC DNA]</scope>
    <source>
        <strain evidence="17 18">NF2</strain>
    </source>
</reference>
<keyword evidence="11" id="KW-0067">ATP-binding</keyword>
<dbReference type="Gene3D" id="3.30.980.10">
    <property type="entry name" value="Threonyl-trna Synthetase, Chain A, domain 2"/>
    <property type="match status" value="1"/>
</dbReference>
<dbReference type="InterPro" id="IPR018164">
    <property type="entry name" value="Ala-tRNA-synth_IIc_N"/>
</dbReference>
<keyword evidence="13" id="KW-0648">Protein biosynthesis</keyword>
<keyword evidence="8" id="KW-0479">Metal-binding</keyword>
<dbReference type="PANTHER" id="PTHR43462">
    <property type="entry name" value="ALANYL-TRNA EDITING PROTEIN"/>
    <property type="match status" value="1"/>
</dbReference>
<evidence type="ECO:0000256" key="14">
    <source>
        <dbReference type="ARBA" id="ARBA00023146"/>
    </source>
</evidence>
<evidence type="ECO:0000256" key="15">
    <source>
        <dbReference type="ARBA" id="ARBA00032577"/>
    </source>
</evidence>
<evidence type="ECO:0000256" key="6">
    <source>
        <dbReference type="ARBA" id="ARBA00022555"/>
    </source>
</evidence>
<dbReference type="GO" id="GO:0005524">
    <property type="term" value="F:ATP binding"/>
    <property type="evidence" value="ECO:0007669"/>
    <property type="project" value="UniProtKB-KW"/>
</dbReference>
<keyword evidence="12" id="KW-0694">RNA-binding</keyword>
<evidence type="ECO:0000256" key="4">
    <source>
        <dbReference type="ARBA" id="ARBA00013168"/>
    </source>
</evidence>
<dbReference type="InterPro" id="IPR009000">
    <property type="entry name" value="Transl_B-barrel_sf"/>
</dbReference>
<evidence type="ECO:0000256" key="5">
    <source>
        <dbReference type="ARBA" id="ARBA00017959"/>
    </source>
</evidence>
<evidence type="ECO:0000313" key="17">
    <source>
        <dbReference type="EMBL" id="ASJ53958.1"/>
    </source>
</evidence>
<keyword evidence="14" id="KW-0030">Aminoacyl-tRNA synthetase</keyword>
<dbReference type="InterPro" id="IPR018165">
    <property type="entry name" value="Ala-tRNA-synth_IIc_core"/>
</dbReference>
<dbReference type="SUPFAM" id="SSF50447">
    <property type="entry name" value="Translation proteins"/>
    <property type="match status" value="1"/>
</dbReference>
<feature type="domain" description="Alanyl-transfer RNA synthetases family profile" evidence="16">
    <location>
        <begin position="1"/>
        <end position="244"/>
    </location>
</feature>
<evidence type="ECO:0000256" key="2">
    <source>
        <dbReference type="ARBA" id="ARBA00004496"/>
    </source>
</evidence>
<dbReference type="SMART" id="SM00863">
    <property type="entry name" value="tRNA_SAD"/>
    <property type="match status" value="1"/>
</dbReference>
<accession>A0A220MFY6</accession>
<organism evidence="17 18">
    <name type="scientific">Brevibacillus formosus</name>
    <dbReference type="NCBI Taxonomy" id="54913"/>
    <lineage>
        <taxon>Bacteria</taxon>
        <taxon>Bacillati</taxon>
        <taxon>Bacillota</taxon>
        <taxon>Bacilli</taxon>
        <taxon>Bacillales</taxon>
        <taxon>Paenibacillaceae</taxon>
        <taxon>Brevibacillus</taxon>
    </lineage>
</organism>
<name>A0A220MFY6_9BACL</name>
<proteinExistence type="inferred from homology"/>
<evidence type="ECO:0000256" key="8">
    <source>
        <dbReference type="ARBA" id="ARBA00022723"/>
    </source>
</evidence>
<protein>
    <recommendedName>
        <fullName evidence="5">Alanine--tRNA ligase</fullName>
        <ecNumber evidence="4">6.1.1.7</ecNumber>
    </recommendedName>
    <alternativeName>
        <fullName evidence="15">Alanyl-tRNA synthetase</fullName>
    </alternativeName>
</protein>
<dbReference type="FunFam" id="3.10.310.40:FF:000001">
    <property type="entry name" value="Alanine--tRNA ligase"/>
    <property type="match status" value="1"/>
</dbReference>
<gene>
    <name evidence="17" type="ORF">BP422_10645</name>
</gene>
<dbReference type="KEGG" id="bfm:BP422_10645"/>
<dbReference type="GO" id="GO:0005737">
    <property type="term" value="C:cytoplasm"/>
    <property type="evidence" value="ECO:0007669"/>
    <property type="project" value="UniProtKB-SubCell"/>
</dbReference>
<comment type="subcellular location">
    <subcellularLocation>
        <location evidence="2">Cytoplasm</location>
    </subcellularLocation>
</comment>
<dbReference type="PANTHER" id="PTHR43462:SF1">
    <property type="entry name" value="ALANYL-TRNA EDITING PROTEIN AARSD1"/>
    <property type="match status" value="1"/>
</dbReference>
<sequence length="409" mass="45303">MQRGVTMDDRLYYQDAYTRTFSAQVTRTGVEQDGTPYVVLNQTAFYPTGGGQPSDLGVLEEIRVVDVEEVDGEIRHRLEAPLSESIGEVTGHIDWDRRFDHMQQHAGTHILSASFLEVVQAETVAFHLGKERVTIDVRLDELTADVWEKVEKRANQIVMENHPIIARFVDDEELATLPLKKQPTVTENIRVVMIPDFDYNPCGGTHPARTGEVGMIKILGWEGHRGNIRLEFICGWRALRDYNQKQAVVRDTAKLLATNEGELIAQTERLLAERDTLKAKLAEVDKQLLGVEVNQQLAAASQLGHSHLIMCTFTDKTIQQLQQFAQLATALAPDAICLLAATTEDKVQVVFARGQEVNVAINQVLKETLPVINGKGGGNPAMAQGGGQSVVDAEDVLLHARKLLEASLM</sequence>
<dbReference type="SUPFAM" id="SSF55186">
    <property type="entry name" value="ThrRS/AlaRS common domain"/>
    <property type="match status" value="1"/>
</dbReference>
<evidence type="ECO:0000256" key="12">
    <source>
        <dbReference type="ARBA" id="ARBA00022884"/>
    </source>
</evidence>
<evidence type="ECO:0000256" key="10">
    <source>
        <dbReference type="ARBA" id="ARBA00022833"/>
    </source>
</evidence>
<dbReference type="GO" id="GO:0002161">
    <property type="term" value="F:aminoacyl-tRNA deacylase activity"/>
    <property type="evidence" value="ECO:0007669"/>
    <property type="project" value="UniProtKB-ARBA"/>
</dbReference>
<dbReference type="Pfam" id="PF02272">
    <property type="entry name" value="DHHA1"/>
    <property type="match status" value="1"/>
</dbReference>
<keyword evidence="6" id="KW-0820">tRNA-binding</keyword>
<evidence type="ECO:0000313" key="18">
    <source>
        <dbReference type="Proteomes" id="UP000197781"/>
    </source>
</evidence>
<dbReference type="InterPro" id="IPR003156">
    <property type="entry name" value="DHHA1_dom"/>
</dbReference>
<keyword evidence="9" id="KW-0547">Nucleotide-binding</keyword>
<dbReference type="EMBL" id="CP018145">
    <property type="protein sequence ID" value="ASJ53958.1"/>
    <property type="molecule type" value="Genomic_DNA"/>
</dbReference>
<dbReference type="Pfam" id="PF01411">
    <property type="entry name" value="tRNA-synt_2c"/>
    <property type="match status" value="1"/>
</dbReference>
<dbReference type="PROSITE" id="PS50860">
    <property type="entry name" value="AA_TRNA_LIGASE_II_ALA"/>
    <property type="match status" value="1"/>
</dbReference>
<evidence type="ECO:0000256" key="3">
    <source>
        <dbReference type="ARBA" id="ARBA00008226"/>
    </source>
</evidence>